<dbReference type="InterPro" id="IPR029069">
    <property type="entry name" value="HotDog_dom_sf"/>
</dbReference>
<dbReference type="InterPro" id="IPR008272">
    <property type="entry name" value="HB-CoA_thioesterase_AS"/>
</dbReference>
<dbReference type="NCBIfam" id="TIGR00051">
    <property type="entry name" value="YbgC/FadM family acyl-CoA thioesterase"/>
    <property type="match status" value="1"/>
</dbReference>
<dbReference type="InterPro" id="IPR006684">
    <property type="entry name" value="YbgC/YbaW"/>
</dbReference>
<organism evidence="3 4">
    <name type="scientific">Wenzhouxiangella limi</name>
    <dbReference type="NCBI Taxonomy" id="2707351"/>
    <lineage>
        <taxon>Bacteria</taxon>
        <taxon>Pseudomonadati</taxon>
        <taxon>Pseudomonadota</taxon>
        <taxon>Gammaproteobacteria</taxon>
        <taxon>Chromatiales</taxon>
        <taxon>Wenzhouxiangellaceae</taxon>
        <taxon>Wenzhouxiangella</taxon>
    </lineage>
</organism>
<keyword evidence="2" id="KW-0378">Hydrolase</keyword>
<dbReference type="EMBL" id="JAAGSC010000034">
    <property type="protein sequence ID" value="NDY94995.1"/>
    <property type="molecule type" value="Genomic_DNA"/>
</dbReference>
<dbReference type="Gene3D" id="3.10.129.10">
    <property type="entry name" value="Hotdog Thioesterase"/>
    <property type="match status" value="1"/>
</dbReference>
<dbReference type="PANTHER" id="PTHR31793:SF37">
    <property type="entry name" value="ACYL-COA THIOESTER HYDROLASE YBGC"/>
    <property type="match status" value="1"/>
</dbReference>
<evidence type="ECO:0000256" key="1">
    <source>
        <dbReference type="ARBA" id="ARBA00005953"/>
    </source>
</evidence>
<reference evidence="3 4" key="1">
    <citation type="submission" date="2020-02" db="EMBL/GenBank/DDBJ databases">
        <authorList>
            <person name="Zhang X.-Y."/>
        </authorList>
    </citation>
    <scope>NUCLEOTIDE SEQUENCE [LARGE SCALE GENOMIC DNA]</scope>
    <source>
        <strain evidence="3 4">C33</strain>
    </source>
</reference>
<name>A0A845V4W1_9GAMM</name>
<dbReference type="InterPro" id="IPR050563">
    <property type="entry name" value="4-hydroxybenzoyl-CoA_TE"/>
</dbReference>
<keyword evidence="4" id="KW-1185">Reference proteome</keyword>
<evidence type="ECO:0000313" key="3">
    <source>
        <dbReference type="EMBL" id="NDY94995.1"/>
    </source>
</evidence>
<dbReference type="Proteomes" id="UP000484885">
    <property type="component" value="Unassembled WGS sequence"/>
</dbReference>
<comment type="caution">
    <text evidence="3">The sequence shown here is derived from an EMBL/GenBank/DDBJ whole genome shotgun (WGS) entry which is preliminary data.</text>
</comment>
<proteinExistence type="inferred from homology"/>
<dbReference type="PROSITE" id="PS01328">
    <property type="entry name" value="4HBCOA_THIOESTERASE"/>
    <property type="match status" value="1"/>
</dbReference>
<gene>
    <name evidence="3" type="primary">ybgC</name>
    <name evidence="3" type="ORF">G3I74_04550</name>
</gene>
<dbReference type="GO" id="GO:0047617">
    <property type="term" value="F:fatty acyl-CoA hydrolase activity"/>
    <property type="evidence" value="ECO:0007669"/>
    <property type="project" value="TreeGrafter"/>
</dbReference>
<dbReference type="PIRSF" id="PIRSF003230">
    <property type="entry name" value="YbgC"/>
    <property type="match status" value="1"/>
</dbReference>
<evidence type="ECO:0000313" key="4">
    <source>
        <dbReference type="Proteomes" id="UP000484885"/>
    </source>
</evidence>
<dbReference type="InterPro" id="IPR014166">
    <property type="entry name" value="Tol-Pal_acyl-CoA_thioesterase"/>
</dbReference>
<dbReference type="SUPFAM" id="SSF54637">
    <property type="entry name" value="Thioesterase/thiol ester dehydrase-isomerase"/>
    <property type="match status" value="1"/>
</dbReference>
<evidence type="ECO:0000256" key="2">
    <source>
        <dbReference type="ARBA" id="ARBA00022801"/>
    </source>
</evidence>
<dbReference type="CDD" id="cd00586">
    <property type="entry name" value="4HBT"/>
    <property type="match status" value="1"/>
</dbReference>
<accession>A0A845V4W1</accession>
<dbReference type="AlphaFoldDB" id="A0A845V4W1"/>
<dbReference type="FunFam" id="3.10.129.10:FF:000004">
    <property type="entry name" value="Tol-pal system-associated acyl-CoA thioesterase"/>
    <property type="match status" value="1"/>
</dbReference>
<protein>
    <submittedName>
        <fullName evidence="3">Tol-pal system-associated acyl-CoA thioesterase</fullName>
    </submittedName>
</protein>
<dbReference type="PANTHER" id="PTHR31793">
    <property type="entry name" value="4-HYDROXYBENZOYL-COA THIOESTERASE FAMILY MEMBER"/>
    <property type="match status" value="1"/>
</dbReference>
<dbReference type="Pfam" id="PF13279">
    <property type="entry name" value="4HBT_2"/>
    <property type="match status" value="1"/>
</dbReference>
<dbReference type="NCBIfam" id="TIGR02799">
    <property type="entry name" value="thio_ybgC"/>
    <property type="match status" value="1"/>
</dbReference>
<sequence length="139" mass="15759">MSAVPSSWRYRVYWEHTDAGGVVYHARYLNFMERARSDWLLALGFPQVGLRERTGCLFVVTSVQLDFRQPARLEDELAVDVAVEQLRAASMRIGQQVHRQDGLLLACGQVAIACLSAANFRPTRMPRELHAAIRQFQGN</sequence>
<dbReference type="RefSeq" id="WP_164210407.1">
    <property type="nucleotide sequence ID" value="NZ_JAAGSC010000034.1"/>
</dbReference>
<comment type="similarity">
    <text evidence="1">Belongs to the 4-hydroxybenzoyl-CoA thioesterase family.</text>
</comment>